<evidence type="ECO:0000259" key="8">
    <source>
        <dbReference type="Pfam" id="PF07731"/>
    </source>
</evidence>
<evidence type="ECO:0000256" key="6">
    <source>
        <dbReference type="SAM" id="Phobius"/>
    </source>
</evidence>
<evidence type="ECO:0000313" key="11">
    <source>
        <dbReference type="Proteomes" id="UP001217417"/>
    </source>
</evidence>
<protein>
    <submittedName>
        <fullName evidence="10">Multicopper oxidase-domain-containing protein</fullName>
    </submittedName>
</protein>
<dbReference type="Pfam" id="PF00394">
    <property type="entry name" value="Cu-oxidase"/>
    <property type="match status" value="1"/>
</dbReference>
<dbReference type="Pfam" id="PF07732">
    <property type="entry name" value="Cu-oxidase_3"/>
    <property type="match status" value="1"/>
</dbReference>
<keyword evidence="4" id="KW-0560">Oxidoreductase</keyword>
<dbReference type="Proteomes" id="UP001217417">
    <property type="component" value="Unassembled WGS sequence"/>
</dbReference>
<keyword evidence="2" id="KW-0813">Transport</keyword>
<dbReference type="AlphaFoldDB" id="A0AAD7QWC6"/>
<evidence type="ECO:0000256" key="1">
    <source>
        <dbReference type="ARBA" id="ARBA00010609"/>
    </source>
</evidence>
<comment type="caution">
    <text evidence="10">The sequence shown here is derived from an EMBL/GenBank/DDBJ whole genome shotgun (WGS) entry which is preliminary data.</text>
</comment>
<keyword evidence="3" id="KW-0479">Metal-binding</keyword>
<dbReference type="CDD" id="cd13857">
    <property type="entry name" value="CuRO_1_Diphenol_Ox"/>
    <property type="match status" value="1"/>
</dbReference>
<keyword evidence="2" id="KW-0410">Iron transport</keyword>
<keyword evidence="5" id="KW-0186">Copper</keyword>
<evidence type="ECO:0000256" key="5">
    <source>
        <dbReference type="ARBA" id="ARBA00023008"/>
    </source>
</evidence>
<feature type="domain" description="Plastocyanin-like" evidence="9">
    <location>
        <begin position="86"/>
        <end position="197"/>
    </location>
</feature>
<dbReference type="CDD" id="cd13910">
    <property type="entry name" value="CuRO_3_MCO_like_4"/>
    <property type="match status" value="1"/>
</dbReference>
<dbReference type="SUPFAM" id="SSF49503">
    <property type="entry name" value="Cupredoxins"/>
    <property type="match status" value="3"/>
</dbReference>
<dbReference type="InterPro" id="IPR002355">
    <property type="entry name" value="Cu_oxidase_Cu_BS"/>
</dbReference>
<dbReference type="InterPro" id="IPR011706">
    <property type="entry name" value="Cu-oxidase_C"/>
</dbReference>
<feature type="domain" description="Plastocyanin-like" evidence="8">
    <location>
        <begin position="522"/>
        <end position="622"/>
    </location>
</feature>
<dbReference type="GeneID" id="80881825"/>
<dbReference type="PROSITE" id="PS00079">
    <property type="entry name" value="MULTICOPPER_OXIDASE1"/>
    <property type="match status" value="2"/>
</dbReference>
<keyword evidence="6" id="KW-0472">Membrane</keyword>
<keyword evidence="6" id="KW-1133">Transmembrane helix</keyword>
<accession>A0AAD7QWC6</accession>
<feature type="transmembrane region" description="Helical" evidence="6">
    <location>
        <begin position="20"/>
        <end position="39"/>
    </location>
</feature>
<reference evidence="10" key="1">
    <citation type="submission" date="2023-03" db="EMBL/GenBank/DDBJ databases">
        <title>Near-Complete genome sequence of Lipomyces tetrasporous NRRL Y-64009, an oleaginous yeast capable of growing on lignocellulosic hydrolysates.</title>
        <authorList>
            <consortium name="Lawrence Berkeley National Laboratory"/>
            <person name="Jagtap S.S."/>
            <person name="Liu J.-J."/>
            <person name="Walukiewicz H.E."/>
            <person name="Pangilinan J."/>
            <person name="Lipzen A."/>
            <person name="Ahrendt S."/>
            <person name="Koriabine M."/>
            <person name="Cobaugh K."/>
            <person name="Salamov A."/>
            <person name="Yoshinaga Y."/>
            <person name="Ng V."/>
            <person name="Daum C."/>
            <person name="Grigoriev I.V."/>
            <person name="Slininger P.J."/>
            <person name="Dien B.S."/>
            <person name="Jin Y.-S."/>
            <person name="Rao C.V."/>
        </authorList>
    </citation>
    <scope>NUCLEOTIDE SEQUENCE</scope>
    <source>
        <strain evidence="10">NRRL Y-64009</strain>
    </source>
</reference>
<evidence type="ECO:0000256" key="2">
    <source>
        <dbReference type="ARBA" id="ARBA00022496"/>
    </source>
</evidence>
<dbReference type="GO" id="GO:0006826">
    <property type="term" value="P:iron ion transport"/>
    <property type="evidence" value="ECO:0007669"/>
    <property type="project" value="UniProtKB-KW"/>
</dbReference>
<evidence type="ECO:0000313" key="10">
    <source>
        <dbReference type="EMBL" id="KAJ8102740.1"/>
    </source>
</evidence>
<dbReference type="RefSeq" id="XP_056046190.1">
    <property type="nucleotide sequence ID" value="XM_056186659.1"/>
</dbReference>
<gene>
    <name evidence="10" type="ORF">POJ06DRAFT_245515</name>
</gene>
<dbReference type="PANTHER" id="PTHR11709">
    <property type="entry name" value="MULTI-COPPER OXIDASE"/>
    <property type="match status" value="1"/>
</dbReference>
<keyword evidence="11" id="KW-1185">Reference proteome</keyword>
<dbReference type="InterPro" id="IPR045087">
    <property type="entry name" value="Cu-oxidase_fam"/>
</dbReference>
<dbReference type="PROSITE" id="PS00080">
    <property type="entry name" value="MULTICOPPER_OXIDASE2"/>
    <property type="match status" value="1"/>
</dbReference>
<dbReference type="InterPro" id="IPR008972">
    <property type="entry name" value="Cupredoxin"/>
</dbReference>
<feature type="domain" description="Plastocyanin-like" evidence="7">
    <location>
        <begin position="212"/>
        <end position="353"/>
    </location>
</feature>
<dbReference type="GO" id="GO:0005507">
    <property type="term" value="F:copper ion binding"/>
    <property type="evidence" value="ECO:0007669"/>
    <property type="project" value="InterPro"/>
</dbReference>
<name>A0AAD7QWC6_9ASCO</name>
<dbReference type="InterPro" id="IPR001117">
    <property type="entry name" value="Cu-oxidase_2nd"/>
</dbReference>
<dbReference type="EMBL" id="JARPMG010000002">
    <property type="protein sequence ID" value="KAJ8102740.1"/>
    <property type="molecule type" value="Genomic_DNA"/>
</dbReference>
<dbReference type="Gene3D" id="2.60.40.420">
    <property type="entry name" value="Cupredoxins - blue copper proteins"/>
    <property type="match status" value="3"/>
</dbReference>
<proteinExistence type="inferred from homology"/>
<dbReference type="InterPro" id="IPR011707">
    <property type="entry name" value="Cu-oxidase-like_N"/>
</dbReference>
<keyword evidence="6" id="KW-0812">Transmembrane</keyword>
<keyword evidence="2" id="KW-0408">Iron</keyword>
<keyword evidence="2" id="KW-0406">Ion transport</keyword>
<evidence type="ECO:0000259" key="7">
    <source>
        <dbReference type="Pfam" id="PF00394"/>
    </source>
</evidence>
<sequence>MLSAYARRSGHYRFSGNQRIALLFFVTATVAILLLVVPVPSTRATSTAVCQTSCHINDREELMSTHPYYTENADKKIREYTFEVARQVLSFPDGVAKSMVLVNGYFPGPTIRANKGDTLVVHVNNHLNESTSLHFHGLHQRGTNSMDGVPGVTQCGIPPGKSFTYSIKLTQSGTFWWHSHSATQRIDGMAGALVVHDVVEEKYQLGRDYDDEVIILLQDYYHAPGEEMFKWYLSRSSAGLEPVPDNGLVNGRAFSDVCSRTHELYPCTSTADVRSAQFSFVRGKKYRLRVINAAAFAEINISLDRHVLTVIEADTAETEPTDVHFAPIAPGQRYSFLVTAETSGPVAQVTLRADMNTNCFNYRNPTLDPEVRAVVNLVDDSATIANRASSRLRSLLLARRSEPESQRWDDILLPEFCRDLDASLLVPVSGGPHSDPVPAFDERVQVWTKTLKLERVNLAPFGFINRTSFLPAIGAPNLHVALGLADAATTVRVPTVGGKKNTEPWGGDQLIVPISMNDDNKGGKVIELVIHNPDESAHPFHLHGHDMWLVRTFSAHAGLGGWKQKYKSEYVLANVVPRDTIMVPRLGHAVVRFVADNPGIWVFHCHILWHLRAGMMMQFAVGLDTLDGGIVTSEMLQQCSIERELGEKLLAPLPGDEFRKGMIAPT</sequence>
<evidence type="ECO:0000259" key="9">
    <source>
        <dbReference type="Pfam" id="PF07732"/>
    </source>
</evidence>
<evidence type="ECO:0000256" key="3">
    <source>
        <dbReference type="ARBA" id="ARBA00022723"/>
    </source>
</evidence>
<dbReference type="PANTHER" id="PTHR11709:SF414">
    <property type="entry name" value="ADR239WP"/>
    <property type="match status" value="1"/>
</dbReference>
<comment type="similarity">
    <text evidence="1">Belongs to the multicopper oxidase family.</text>
</comment>
<organism evidence="10 11">
    <name type="scientific">Lipomyces tetrasporus</name>
    <dbReference type="NCBI Taxonomy" id="54092"/>
    <lineage>
        <taxon>Eukaryota</taxon>
        <taxon>Fungi</taxon>
        <taxon>Dikarya</taxon>
        <taxon>Ascomycota</taxon>
        <taxon>Saccharomycotina</taxon>
        <taxon>Lipomycetes</taxon>
        <taxon>Lipomycetales</taxon>
        <taxon>Lipomycetaceae</taxon>
        <taxon>Lipomyces</taxon>
    </lineage>
</organism>
<dbReference type="GO" id="GO:0016491">
    <property type="term" value="F:oxidoreductase activity"/>
    <property type="evidence" value="ECO:0007669"/>
    <property type="project" value="UniProtKB-KW"/>
</dbReference>
<evidence type="ECO:0000256" key="4">
    <source>
        <dbReference type="ARBA" id="ARBA00023002"/>
    </source>
</evidence>
<dbReference type="InterPro" id="IPR033138">
    <property type="entry name" value="Cu_oxidase_CS"/>
</dbReference>
<dbReference type="Pfam" id="PF07731">
    <property type="entry name" value="Cu-oxidase_2"/>
    <property type="match status" value="1"/>
</dbReference>